<reference evidence="5 6" key="1">
    <citation type="submission" date="2014-06" db="EMBL/GenBank/DDBJ databases">
        <title>Shewanella sp. YQH10.</title>
        <authorList>
            <person name="Liu Y."/>
            <person name="Zeng R."/>
        </authorList>
    </citation>
    <scope>NUCLEOTIDE SEQUENCE [LARGE SCALE GENOMIC DNA]</scope>
    <source>
        <strain evidence="5 6">YQH10</strain>
    </source>
</reference>
<comment type="caution">
    <text evidence="5">The sequence shown here is derived from an EMBL/GenBank/DDBJ whole genome shotgun (WGS) entry which is preliminary data.</text>
</comment>
<dbReference type="InterPro" id="IPR032370">
    <property type="entry name" value="FlgT_N"/>
</dbReference>
<evidence type="ECO:0000259" key="3">
    <source>
        <dbReference type="Pfam" id="PF16539"/>
    </source>
</evidence>
<dbReference type="InterPro" id="IPR032388">
    <property type="entry name" value="FlgT_C"/>
</dbReference>
<dbReference type="eggNOG" id="ENOG502ZAC4">
    <property type="taxonomic scope" value="Bacteria"/>
</dbReference>
<dbReference type="STRING" id="1515746.HR45_15455"/>
<feature type="signal peptide" evidence="1">
    <location>
        <begin position="1"/>
        <end position="19"/>
    </location>
</feature>
<proteinExistence type="predicted"/>
<keyword evidence="6" id="KW-1185">Reference proteome</keyword>
<dbReference type="Proteomes" id="UP000029264">
    <property type="component" value="Unassembled WGS sequence"/>
</dbReference>
<evidence type="ECO:0000313" key="5">
    <source>
        <dbReference type="EMBL" id="KFZ36534.1"/>
    </source>
</evidence>
<feature type="domain" description="Flagellar assembly protein T middle" evidence="3">
    <location>
        <begin position="112"/>
        <end position="257"/>
    </location>
</feature>
<dbReference type="Gene3D" id="3.40.50.10610">
    <property type="entry name" value="ABC-type transport auxiliary lipoprotein component"/>
    <property type="match status" value="1"/>
</dbReference>
<dbReference type="InterPro" id="IPR038165">
    <property type="entry name" value="FlgT_C_sf"/>
</dbReference>
<keyword evidence="1" id="KW-0732">Signal</keyword>
<dbReference type="Pfam" id="PF16539">
    <property type="entry name" value="FlgT_M"/>
    <property type="match status" value="1"/>
</dbReference>
<dbReference type="Pfam" id="PF16538">
    <property type="entry name" value="FlgT_C"/>
    <property type="match status" value="1"/>
</dbReference>
<dbReference type="Gene3D" id="2.40.10.410">
    <property type="entry name" value="FlgT, C-terminal domain"/>
    <property type="match status" value="1"/>
</dbReference>
<evidence type="ECO:0008006" key="7">
    <source>
        <dbReference type="Google" id="ProtNLM"/>
    </source>
</evidence>
<gene>
    <name evidence="5" type="ORF">HR45_15455</name>
</gene>
<dbReference type="AlphaFoldDB" id="A0A094JER2"/>
<dbReference type="OrthoDB" id="8778507at2"/>
<dbReference type="Pfam" id="PF16548">
    <property type="entry name" value="FlgT_N"/>
    <property type="match status" value="1"/>
</dbReference>
<evidence type="ECO:0000256" key="1">
    <source>
        <dbReference type="SAM" id="SignalP"/>
    </source>
</evidence>
<dbReference type="RefSeq" id="WP_037444575.1">
    <property type="nucleotide sequence ID" value="NZ_JPEO01000016.1"/>
</dbReference>
<dbReference type="Gene3D" id="3.30.1660.40">
    <property type="entry name" value="FlgT, N-terminal domain"/>
    <property type="match status" value="1"/>
</dbReference>
<dbReference type="EMBL" id="JPEO01000016">
    <property type="protein sequence ID" value="KFZ36534.1"/>
    <property type="molecule type" value="Genomic_DNA"/>
</dbReference>
<protein>
    <recommendedName>
        <fullName evidence="7">Flagellar biosynthesis protein FlgT</fullName>
    </recommendedName>
</protein>
<evidence type="ECO:0000313" key="6">
    <source>
        <dbReference type="Proteomes" id="UP000029264"/>
    </source>
</evidence>
<evidence type="ECO:0000259" key="2">
    <source>
        <dbReference type="Pfam" id="PF16538"/>
    </source>
</evidence>
<feature type="domain" description="Flagellar assembly protein T N-terminal" evidence="4">
    <location>
        <begin position="20"/>
        <end position="105"/>
    </location>
</feature>
<sequence length="381" mass="42055">MIRIFLLLLLMLVFPSAHAAWVTITGEANIVKGDVNAARQQAIKHALNMAVITNGGSINAQQTVTNGILNQNAELTNTAAYSSLEIVKEQHKNNRIEVTIRVDLLQNINEGCVSNALKAPLYLPRAIVFDRKQLRYGKMEEFPQALSQKLAAVLGRNSSKVYPKLDLTNSVPSQIFNNEHRGDSASWLNQQTNTLYLLLPEVEDMAMASSPSGISSLWDKQQRDFRLKMSLVHSISGETIWQKEYQFTTDWDFDANADAKPISDAFWQSSYGSAIGNLLNQVSLDLDDALGCRPTMAQVIAKQGQRVILNLGRKSGVRTGDKFNVVLQHNFPDRVGQTRTIAKATAVQVTIDQITDDTSTALLNAMDDGSGIQINDIALKN</sequence>
<name>A0A094JER2_9GAMM</name>
<feature type="domain" description="Flagellar assembly protein T C-terminal" evidence="2">
    <location>
        <begin position="304"/>
        <end position="380"/>
    </location>
</feature>
<accession>A0A094JER2</accession>
<feature type="chain" id="PRO_5001905910" description="Flagellar biosynthesis protein FlgT" evidence="1">
    <location>
        <begin position="20"/>
        <end position="381"/>
    </location>
</feature>
<dbReference type="InterPro" id="IPR032386">
    <property type="entry name" value="FlgT_M"/>
</dbReference>
<organism evidence="5 6">
    <name type="scientific">Shewanella mangrovi</name>
    <dbReference type="NCBI Taxonomy" id="1515746"/>
    <lineage>
        <taxon>Bacteria</taxon>
        <taxon>Pseudomonadati</taxon>
        <taxon>Pseudomonadota</taxon>
        <taxon>Gammaproteobacteria</taxon>
        <taxon>Alteromonadales</taxon>
        <taxon>Shewanellaceae</taxon>
        <taxon>Shewanella</taxon>
    </lineage>
</organism>
<evidence type="ECO:0000259" key="4">
    <source>
        <dbReference type="Pfam" id="PF16548"/>
    </source>
</evidence>
<dbReference type="InterPro" id="IPR038180">
    <property type="entry name" value="FlgT_N_sf"/>
</dbReference>